<keyword evidence="3" id="KW-0349">Heme</keyword>
<dbReference type="Proteomes" id="UP001629113">
    <property type="component" value="Unassembled WGS sequence"/>
</dbReference>
<feature type="signal peptide" evidence="8">
    <location>
        <begin position="1"/>
        <end position="22"/>
    </location>
</feature>
<evidence type="ECO:0000256" key="5">
    <source>
        <dbReference type="ARBA" id="ARBA00023002"/>
    </source>
</evidence>
<keyword evidence="5" id="KW-0560">Oxidoreductase</keyword>
<keyword evidence="2" id="KW-0575">Peroxidase</keyword>
<sequence>MRSTTFFSFCSIIIFQFSQVNALLFDPLTKPIDVSGKHAFKAPDFDAGDVRGPCPGLNALANHGYIPHDGVVGFLEVIAAINQVYGMGIDTSTVLAAMGTVWVGNPISLNPGFSIGGYTDKSNNILGNLLGLLGTPRGLVGSHNFIESDSSNTRDDLYVTGDSQTLNMTAFMDLYNMSNGTGDYNFDIFAERASIRFKQTVAENPNFYYGPVTGLVARNAGFLFAARLFSNHSWENPAGTLTKDILKSFYSIHGEEGNFTYLYGHESIPDNWYRAPVDYGLVALNLDLVAYCLKYPELASIGGNTGTVNSFTGIDLADLTGGVFNLSTLLEGNNLLCFVFEALKFITPNSLSGLFATLDVPLKMVLDAISVPLLDLACPAFDDLKIGGKDWTEGIVELYPGAKMSSGGL</sequence>
<dbReference type="InterPro" id="IPR000028">
    <property type="entry name" value="Chloroperoxidase"/>
</dbReference>
<evidence type="ECO:0000256" key="8">
    <source>
        <dbReference type="SAM" id="SignalP"/>
    </source>
</evidence>
<comment type="caution">
    <text evidence="10">The sequence shown here is derived from an EMBL/GenBank/DDBJ whole genome shotgun (WGS) entry which is preliminary data.</text>
</comment>
<evidence type="ECO:0000313" key="11">
    <source>
        <dbReference type="Proteomes" id="UP001629113"/>
    </source>
</evidence>
<keyword evidence="8" id="KW-0732">Signal</keyword>
<evidence type="ECO:0000256" key="2">
    <source>
        <dbReference type="ARBA" id="ARBA00022559"/>
    </source>
</evidence>
<protein>
    <submittedName>
        <fullName evidence="10">Oxidase</fullName>
    </submittedName>
</protein>
<gene>
    <name evidence="10" type="ORF">PVAG01_06980</name>
</gene>
<comment type="similarity">
    <text evidence="7">Belongs to the chloroperoxidase family.</text>
</comment>
<evidence type="ECO:0000256" key="3">
    <source>
        <dbReference type="ARBA" id="ARBA00022617"/>
    </source>
</evidence>
<organism evidence="10 11">
    <name type="scientific">Phlyctema vagabunda</name>
    <dbReference type="NCBI Taxonomy" id="108571"/>
    <lineage>
        <taxon>Eukaryota</taxon>
        <taxon>Fungi</taxon>
        <taxon>Dikarya</taxon>
        <taxon>Ascomycota</taxon>
        <taxon>Pezizomycotina</taxon>
        <taxon>Leotiomycetes</taxon>
        <taxon>Helotiales</taxon>
        <taxon>Dermateaceae</taxon>
        <taxon>Phlyctema</taxon>
    </lineage>
</organism>
<evidence type="ECO:0000256" key="7">
    <source>
        <dbReference type="ARBA" id="ARBA00025795"/>
    </source>
</evidence>
<name>A0ABR4PB38_9HELO</name>
<dbReference type="Gene3D" id="1.10.489.10">
    <property type="entry name" value="Chloroperoxidase-like"/>
    <property type="match status" value="1"/>
</dbReference>
<dbReference type="PANTHER" id="PTHR33577">
    <property type="entry name" value="STERIGMATOCYSTIN BIOSYNTHESIS PEROXIDASE STCC-RELATED"/>
    <property type="match status" value="1"/>
</dbReference>
<dbReference type="PROSITE" id="PS51405">
    <property type="entry name" value="HEME_HALOPEROXIDASE"/>
    <property type="match status" value="1"/>
</dbReference>
<keyword evidence="6" id="KW-0408">Iron</keyword>
<dbReference type="SUPFAM" id="SSF47571">
    <property type="entry name" value="Cloroperoxidase"/>
    <property type="match status" value="1"/>
</dbReference>
<dbReference type="Pfam" id="PF01328">
    <property type="entry name" value="Peroxidase_2"/>
    <property type="match status" value="1"/>
</dbReference>
<evidence type="ECO:0000256" key="6">
    <source>
        <dbReference type="ARBA" id="ARBA00023004"/>
    </source>
</evidence>
<dbReference type="InterPro" id="IPR036851">
    <property type="entry name" value="Chloroperoxidase-like_sf"/>
</dbReference>
<dbReference type="EMBL" id="JBFCZG010000006">
    <property type="protein sequence ID" value="KAL3420535.1"/>
    <property type="molecule type" value="Genomic_DNA"/>
</dbReference>
<comment type="cofactor">
    <cofactor evidence="1">
        <name>heme b</name>
        <dbReference type="ChEBI" id="CHEBI:60344"/>
    </cofactor>
</comment>
<evidence type="ECO:0000259" key="9">
    <source>
        <dbReference type="PROSITE" id="PS51405"/>
    </source>
</evidence>
<feature type="domain" description="Heme haloperoxidase family profile" evidence="9">
    <location>
        <begin position="36"/>
        <end position="290"/>
    </location>
</feature>
<evidence type="ECO:0000256" key="1">
    <source>
        <dbReference type="ARBA" id="ARBA00001970"/>
    </source>
</evidence>
<keyword evidence="11" id="KW-1185">Reference proteome</keyword>
<evidence type="ECO:0000313" key="10">
    <source>
        <dbReference type="EMBL" id="KAL3420535.1"/>
    </source>
</evidence>
<proteinExistence type="inferred from homology"/>
<accession>A0ABR4PB38</accession>
<feature type="chain" id="PRO_5045281067" evidence="8">
    <location>
        <begin position="23"/>
        <end position="409"/>
    </location>
</feature>
<dbReference type="PANTHER" id="PTHR33577:SF16">
    <property type="entry name" value="HEME HALOPEROXIDASE FAMILY PROFILE DOMAIN-CONTAINING PROTEIN"/>
    <property type="match status" value="1"/>
</dbReference>
<evidence type="ECO:0000256" key="4">
    <source>
        <dbReference type="ARBA" id="ARBA00022723"/>
    </source>
</evidence>
<reference evidence="10 11" key="1">
    <citation type="submission" date="2024-06" db="EMBL/GenBank/DDBJ databases">
        <title>Complete genome of Phlyctema vagabunda strain 19-DSS-EL-015.</title>
        <authorList>
            <person name="Fiorenzani C."/>
        </authorList>
    </citation>
    <scope>NUCLEOTIDE SEQUENCE [LARGE SCALE GENOMIC DNA]</scope>
    <source>
        <strain evidence="10 11">19-DSS-EL-015</strain>
    </source>
</reference>
<keyword evidence="4" id="KW-0479">Metal-binding</keyword>